<evidence type="ECO:0000313" key="2">
    <source>
        <dbReference type="Proteomes" id="UP000198281"/>
    </source>
</evidence>
<dbReference type="EMBL" id="FZOS01000018">
    <property type="protein sequence ID" value="SNS82445.1"/>
    <property type="molecule type" value="Genomic_DNA"/>
</dbReference>
<dbReference type="InterPro" id="IPR008949">
    <property type="entry name" value="Isoprenoid_synthase_dom_sf"/>
</dbReference>
<organism evidence="1 2">
    <name type="scientific">Edaphosphingomonas laterariae</name>
    <dbReference type="NCBI Taxonomy" id="861865"/>
    <lineage>
        <taxon>Bacteria</taxon>
        <taxon>Pseudomonadati</taxon>
        <taxon>Pseudomonadota</taxon>
        <taxon>Alphaproteobacteria</taxon>
        <taxon>Sphingomonadales</taxon>
        <taxon>Rhizorhabdaceae</taxon>
        <taxon>Edaphosphingomonas</taxon>
    </lineage>
</organism>
<dbReference type="SUPFAM" id="SSF48576">
    <property type="entry name" value="Terpenoid synthases"/>
    <property type="match status" value="1"/>
</dbReference>
<proteinExistence type="predicted"/>
<reference evidence="2" key="1">
    <citation type="submission" date="2017-06" db="EMBL/GenBank/DDBJ databases">
        <authorList>
            <person name="Varghese N."/>
            <person name="Submissions S."/>
        </authorList>
    </citation>
    <scope>NUCLEOTIDE SEQUENCE [LARGE SCALE GENOMIC DNA]</scope>
    <source>
        <strain evidence="2">LNB2</strain>
    </source>
</reference>
<dbReference type="AlphaFoldDB" id="A0A239HMQ5"/>
<gene>
    <name evidence="1" type="ORF">SAMN06295912_11815</name>
</gene>
<evidence type="ECO:0000313" key="1">
    <source>
        <dbReference type="EMBL" id="SNS82445.1"/>
    </source>
</evidence>
<name>A0A239HMQ5_9SPHN</name>
<protein>
    <submittedName>
        <fullName evidence="1">Phytoene synthase</fullName>
    </submittedName>
</protein>
<sequence>MLVEAGRLTRCCVLLRGGYGEGMIQPDDPERALALVYAPQDRREALAVLWRLDERMGQVLAAAHEPMIRAIRLAWWREALEALDGGPPPDEPLLQDVVRHILPLGLSGADCAALEEGWAALGDLPPDLARHARTRGRPLFELSARLLGWPVDRAIGNAGEGWALIDRIAMGDGGEEAEALRGHALELLAPVRLPRPLAVLAALARRDARPGGLESRRQGSPRRLFRALAAGMLGR</sequence>
<accession>A0A239HMQ5</accession>
<keyword evidence="2" id="KW-1185">Reference proteome</keyword>
<dbReference type="Proteomes" id="UP000198281">
    <property type="component" value="Unassembled WGS sequence"/>
</dbReference>